<comment type="caution">
    <text evidence="2">The sequence shown here is derived from an EMBL/GenBank/DDBJ whole genome shotgun (WGS) entry which is preliminary data.</text>
</comment>
<feature type="transmembrane region" description="Helical" evidence="1">
    <location>
        <begin position="113"/>
        <end position="135"/>
    </location>
</feature>
<accession>A0ABV7EMG0</accession>
<dbReference type="PANTHER" id="PTHR36974:SF1">
    <property type="entry name" value="DOXX FAMILY MEMBRANE PROTEIN"/>
    <property type="match status" value="1"/>
</dbReference>
<dbReference type="EMBL" id="JBHRSS010000003">
    <property type="protein sequence ID" value="MFC3103015.1"/>
    <property type="molecule type" value="Genomic_DNA"/>
</dbReference>
<dbReference type="Proteomes" id="UP001595462">
    <property type="component" value="Unassembled WGS sequence"/>
</dbReference>
<evidence type="ECO:0008006" key="4">
    <source>
        <dbReference type="Google" id="ProtNLM"/>
    </source>
</evidence>
<dbReference type="PANTHER" id="PTHR36974">
    <property type="entry name" value="MEMBRANE PROTEIN-RELATED"/>
    <property type="match status" value="1"/>
</dbReference>
<evidence type="ECO:0000313" key="3">
    <source>
        <dbReference type="Proteomes" id="UP001595462"/>
    </source>
</evidence>
<feature type="transmembrane region" description="Helical" evidence="1">
    <location>
        <begin position="57"/>
        <end position="75"/>
    </location>
</feature>
<evidence type="ECO:0000256" key="1">
    <source>
        <dbReference type="SAM" id="Phobius"/>
    </source>
</evidence>
<sequence>MTRVSRTPAYPLATHSWLQFGLLLGISGFFLMGGIGHFALARFFVAIVPAYIPEPRLMVAISGTCELLGAVGLLWPRSRRVAGIGLLLLIVAVFPANLNMALHAAQFPAFAPWMLYLRLPLQLVLLAWVVSAVGLRRHGKGIP</sequence>
<keyword evidence="3" id="KW-1185">Reference proteome</keyword>
<feature type="transmembrane region" description="Helical" evidence="1">
    <location>
        <begin position="20"/>
        <end position="45"/>
    </location>
</feature>
<dbReference type="RefSeq" id="WP_380686632.1">
    <property type="nucleotide sequence ID" value="NZ_JBHRSS010000003.1"/>
</dbReference>
<keyword evidence="1" id="KW-0472">Membrane</keyword>
<protein>
    <recommendedName>
        <fullName evidence="4">DoxX family protein</fullName>
    </recommendedName>
</protein>
<reference evidence="3" key="1">
    <citation type="journal article" date="2019" name="Int. J. Syst. Evol. Microbiol.">
        <title>The Global Catalogue of Microorganisms (GCM) 10K type strain sequencing project: providing services to taxonomists for standard genome sequencing and annotation.</title>
        <authorList>
            <consortium name="The Broad Institute Genomics Platform"/>
            <consortium name="The Broad Institute Genome Sequencing Center for Infectious Disease"/>
            <person name="Wu L."/>
            <person name="Ma J."/>
        </authorList>
    </citation>
    <scope>NUCLEOTIDE SEQUENCE [LARGE SCALE GENOMIC DNA]</scope>
    <source>
        <strain evidence="3">KCTC 52640</strain>
    </source>
</reference>
<keyword evidence="1" id="KW-1133">Transmembrane helix</keyword>
<gene>
    <name evidence="2" type="ORF">ACFOSU_03840</name>
</gene>
<keyword evidence="1" id="KW-0812">Transmembrane</keyword>
<evidence type="ECO:0000313" key="2">
    <source>
        <dbReference type="EMBL" id="MFC3103015.1"/>
    </source>
</evidence>
<name>A0ABV7EMG0_9GAMM</name>
<feature type="transmembrane region" description="Helical" evidence="1">
    <location>
        <begin position="82"/>
        <end position="101"/>
    </location>
</feature>
<organism evidence="2 3">
    <name type="scientific">Salinisphaera aquimarina</name>
    <dbReference type="NCBI Taxonomy" id="2094031"/>
    <lineage>
        <taxon>Bacteria</taxon>
        <taxon>Pseudomonadati</taxon>
        <taxon>Pseudomonadota</taxon>
        <taxon>Gammaproteobacteria</taxon>
        <taxon>Salinisphaerales</taxon>
        <taxon>Salinisphaeraceae</taxon>
        <taxon>Salinisphaera</taxon>
    </lineage>
</organism>
<proteinExistence type="predicted"/>